<feature type="domain" description="Plasmid partition protein putative N-terminal" evidence="1">
    <location>
        <begin position="19"/>
        <end position="126"/>
    </location>
</feature>
<dbReference type="InterPro" id="IPR058551">
    <property type="entry name" value="Plasmid_parti_C"/>
</dbReference>
<feature type="domain" description="Plasmid partition protein putative C-terminal" evidence="2">
    <location>
        <begin position="132"/>
        <end position="183"/>
    </location>
</feature>
<gene>
    <name evidence="3" type="ORF">ER70_10845</name>
</gene>
<dbReference type="AlphaFoldDB" id="A0A1L8Z8K9"/>
<sequence>MGKKRVKKVLTKKIDNYVEQNSMINENKISYYKTLKEKLKDNSKKEIFHRVDNIKILKEIKDNQYYKFDGYKAFLDFIKDFDVAKTQAYKYLRLATALQDGVIKEDYLIENGIKNSYNFIKDKESPALKKSRQNPIKPLRFQLKTQESYDFYKNNAKFTAFILEELLENQKDFLKKLFKKYEELKI</sequence>
<evidence type="ECO:0000313" key="3">
    <source>
        <dbReference type="EMBL" id="OJH14085.1"/>
    </source>
</evidence>
<accession>A0A1L8Z8K9</accession>
<reference evidence="3" key="2">
    <citation type="submission" date="2015-07" db="EMBL/GenBank/DDBJ databases">
        <authorList>
            <person name="Noorani M."/>
        </authorList>
    </citation>
    <scope>NUCLEOTIDE SEQUENCE</scope>
    <source>
        <strain evidence="3">CO275</strain>
        <plasmid evidence="3">unnamed</plasmid>
    </source>
</reference>
<dbReference type="InterPro" id="IPR002596">
    <property type="entry name" value="Plasmid_parti"/>
</dbReference>
<dbReference type="InterPro" id="IPR058550">
    <property type="entry name" value="Plasmid_parti_N"/>
</dbReference>
<dbReference type="EMBL" id="JNBW01000732">
    <property type="protein sequence ID" value="OJH14085.1"/>
    <property type="molecule type" value="Genomic_DNA"/>
</dbReference>
<dbReference type="Pfam" id="PF25882">
    <property type="entry name" value="Plasmid_parti_C"/>
    <property type="match status" value="1"/>
</dbReference>
<geneLocation type="plasmid" evidence="3">
    <name>unnamed</name>
</geneLocation>
<keyword evidence="3" id="KW-0614">Plasmid</keyword>
<name>A0A1L8Z8K9_BORBI</name>
<dbReference type="NCBIfam" id="NF033725">
    <property type="entry name" value="borfam_49"/>
    <property type="match status" value="1"/>
</dbReference>
<proteinExistence type="predicted"/>
<protein>
    <submittedName>
        <fullName evidence="3">Permease</fullName>
    </submittedName>
</protein>
<organism evidence="3">
    <name type="scientific">Borrelia bissettiae</name>
    <name type="common">Borreliella bissettiae</name>
    <dbReference type="NCBI Taxonomy" id="64897"/>
    <lineage>
        <taxon>Bacteria</taxon>
        <taxon>Pseudomonadati</taxon>
        <taxon>Spirochaetota</taxon>
        <taxon>Spirochaetia</taxon>
        <taxon>Spirochaetales</taxon>
        <taxon>Borreliaceae</taxon>
        <taxon>Borreliella</taxon>
    </lineage>
</organism>
<evidence type="ECO:0000259" key="1">
    <source>
        <dbReference type="Pfam" id="PF01672"/>
    </source>
</evidence>
<dbReference type="Pfam" id="PF01672">
    <property type="entry name" value="Plasmid_parti_N"/>
    <property type="match status" value="1"/>
</dbReference>
<dbReference type="OrthoDB" id="350943at2"/>
<reference evidence="3" key="1">
    <citation type="journal article" date="2015" name="Microbiology">
        <title>Similarities in murine infection and immune response to Borrelia bissettii and Borrelia burgdorferi sensu stricto.</title>
        <authorList>
            <person name="Leydet B.F.Jr."/>
            <person name="Liang F.T."/>
        </authorList>
    </citation>
    <scope>NUCLEOTIDE SEQUENCE [LARGE SCALE GENOMIC DNA]</scope>
    <source>
        <strain evidence="3">CO275</strain>
        <plasmid evidence="3">unnamed</plasmid>
    </source>
</reference>
<evidence type="ECO:0000259" key="2">
    <source>
        <dbReference type="Pfam" id="PF25882"/>
    </source>
</evidence>
<comment type="caution">
    <text evidence="3">The sequence shown here is derived from an EMBL/GenBank/DDBJ whole genome shotgun (WGS) entry which is preliminary data.</text>
</comment>